<dbReference type="InterPro" id="IPR005215">
    <property type="entry name" value="Trig_fac"/>
</dbReference>
<evidence type="ECO:0000256" key="4">
    <source>
        <dbReference type="ARBA" id="ARBA00023110"/>
    </source>
</evidence>
<evidence type="ECO:0000256" key="6">
    <source>
        <dbReference type="ARBA" id="ARBA00023235"/>
    </source>
</evidence>
<gene>
    <name evidence="9" type="ORF">AXF42_Ash012080</name>
</gene>
<evidence type="ECO:0000259" key="8">
    <source>
        <dbReference type="Pfam" id="PF05697"/>
    </source>
</evidence>
<dbReference type="GO" id="GO:0015031">
    <property type="term" value="P:protein transport"/>
    <property type="evidence" value="ECO:0007669"/>
    <property type="project" value="InterPro"/>
</dbReference>
<evidence type="ECO:0000256" key="7">
    <source>
        <dbReference type="ARBA" id="ARBA00024849"/>
    </source>
</evidence>
<organism evidence="9 10">
    <name type="scientific">Apostasia shenzhenica</name>
    <dbReference type="NCBI Taxonomy" id="1088818"/>
    <lineage>
        <taxon>Eukaryota</taxon>
        <taxon>Viridiplantae</taxon>
        <taxon>Streptophyta</taxon>
        <taxon>Embryophyta</taxon>
        <taxon>Tracheophyta</taxon>
        <taxon>Spermatophyta</taxon>
        <taxon>Magnoliopsida</taxon>
        <taxon>Liliopsida</taxon>
        <taxon>Asparagales</taxon>
        <taxon>Orchidaceae</taxon>
        <taxon>Apostasioideae</taxon>
        <taxon>Apostasia</taxon>
    </lineage>
</organism>
<comment type="similarity">
    <text evidence="2">Belongs to the FKBP-type PPIase family. Tig subfamily.</text>
</comment>
<dbReference type="GO" id="GO:0003755">
    <property type="term" value="F:peptidyl-prolyl cis-trans isomerase activity"/>
    <property type="evidence" value="ECO:0007669"/>
    <property type="project" value="UniProtKB-KW"/>
</dbReference>
<comment type="function">
    <text evidence="7">Involved in protein export. Acts as a chaperone by maintaining the newly synthesized protein in an open conformation. Functions as a peptidyl-prolyl cis-trans isomerase.</text>
</comment>
<dbReference type="Proteomes" id="UP000236161">
    <property type="component" value="Unassembled WGS sequence"/>
</dbReference>
<dbReference type="EC" id="5.2.1.8" evidence="3"/>
<dbReference type="InterPro" id="IPR036611">
    <property type="entry name" value="Trigger_fac_ribosome-bd_sf"/>
</dbReference>
<name>A0A2I0AJR8_9ASPA</name>
<comment type="catalytic activity">
    <reaction evidence="1">
        <text>[protein]-peptidylproline (omega=180) = [protein]-peptidylproline (omega=0)</text>
        <dbReference type="Rhea" id="RHEA:16237"/>
        <dbReference type="Rhea" id="RHEA-COMP:10747"/>
        <dbReference type="Rhea" id="RHEA-COMP:10748"/>
        <dbReference type="ChEBI" id="CHEBI:83833"/>
        <dbReference type="ChEBI" id="CHEBI:83834"/>
        <dbReference type="EC" id="5.2.1.8"/>
    </reaction>
</comment>
<dbReference type="FunFam" id="3.30.70.1050:FF:000004">
    <property type="entry name" value="Trigger factor"/>
    <property type="match status" value="1"/>
</dbReference>
<dbReference type="GO" id="GO:0043022">
    <property type="term" value="F:ribosome binding"/>
    <property type="evidence" value="ECO:0007669"/>
    <property type="project" value="TreeGrafter"/>
</dbReference>
<evidence type="ECO:0000313" key="10">
    <source>
        <dbReference type="Proteomes" id="UP000236161"/>
    </source>
</evidence>
<feature type="domain" description="Trigger factor ribosome-binding bacterial" evidence="8">
    <location>
        <begin position="169"/>
        <end position="290"/>
    </location>
</feature>
<proteinExistence type="inferred from homology"/>
<dbReference type="Pfam" id="PF05697">
    <property type="entry name" value="Trigger_N"/>
    <property type="match status" value="1"/>
</dbReference>
<dbReference type="GO" id="GO:0051083">
    <property type="term" value="P:'de novo' cotranslational protein folding"/>
    <property type="evidence" value="ECO:0007669"/>
    <property type="project" value="TreeGrafter"/>
</dbReference>
<evidence type="ECO:0000256" key="3">
    <source>
        <dbReference type="ARBA" id="ARBA00013194"/>
    </source>
</evidence>
<evidence type="ECO:0000256" key="5">
    <source>
        <dbReference type="ARBA" id="ARBA00023186"/>
    </source>
</evidence>
<keyword evidence="6" id="KW-0413">Isomerase</keyword>
<keyword evidence="4" id="KW-0697">Rotamase</keyword>
<evidence type="ECO:0000256" key="2">
    <source>
        <dbReference type="ARBA" id="ARBA00005464"/>
    </source>
</evidence>
<dbReference type="AlphaFoldDB" id="A0A2I0AJR8"/>
<evidence type="ECO:0000313" key="9">
    <source>
        <dbReference type="EMBL" id="PKA55788.1"/>
    </source>
</evidence>
<dbReference type="GO" id="GO:0043335">
    <property type="term" value="P:protein unfolding"/>
    <property type="evidence" value="ECO:0007669"/>
    <property type="project" value="TreeGrafter"/>
</dbReference>
<dbReference type="OrthoDB" id="1918792at2759"/>
<dbReference type="EMBL" id="KZ451978">
    <property type="protein sequence ID" value="PKA55788.1"/>
    <property type="molecule type" value="Genomic_DNA"/>
</dbReference>
<sequence>MALMESSTIRLKFPTCRGGNSSPRNLLTEFWEKFNSSIFLLVSLMSVCMGQWEMAYVGKIITCEDVRAVFVVANISALKSNVFLWRCLFKLHAKLPYSLQPSLQAAGHPPVSRISPFPGRELGRLCSCLLAFGSGTSVTSASWLCAEIESLEASISAPKKNDISLGNVKVVIESRDEDKIHVRVNLTGDQTQRAFEEVLTNLATTAPPIPGFEVKEPCLQVPKSFLLQILGKDRATKFLIQEIVSISMSDYVRKENLKVNNQFKTVQTADDLESGFIPGSEFGFNATMEIEKSDLETTSSESS</sequence>
<evidence type="ECO:0000256" key="1">
    <source>
        <dbReference type="ARBA" id="ARBA00000971"/>
    </source>
</evidence>
<dbReference type="InterPro" id="IPR008881">
    <property type="entry name" value="Trigger_fac_ribosome-bd_bac"/>
</dbReference>
<keyword evidence="5" id="KW-0143">Chaperone</keyword>
<accession>A0A2I0AJR8</accession>
<dbReference type="PANTHER" id="PTHR30560:SF4">
    <property type="entry name" value="OS01G0894700 PROTEIN"/>
    <property type="match status" value="1"/>
</dbReference>
<protein>
    <recommendedName>
        <fullName evidence="3">peptidylprolyl isomerase</fullName>
        <ecNumber evidence="3">5.2.1.8</ecNumber>
    </recommendedName>
</protein>
<reference evidence="9 10" key="1">
    <citation type="journal article" date="2017" name="Nature">
        <title>The Apostasia genome and the evolution of orchids.</title>
        <authorList>
            <person name="Zhang G.Q."/>
            <person name="Liu K.W."/>
            <person name="Li Z."/>
            <person name="Lohaus R."/>
            <person name="Hsiao Y.Y."/>
            <person name="Niu S.C."/>
            <person name="Wang J.Y."/>
            <person name="Lin Y.C."/>
            <person name="Xu Q."/>
            <person name="Chen L.J."/>
            <person name="Yoshida K."/>
            <person name="Fujiwara S."/>
            <person name="Wang Z.W."/>
            <person name="Zhang Y.Q."/>
            <person name="Mitsuda N."/>
            <person name="Wang M."/>
            <person name="Liu G.H."/>
            <person name="Pecoraro L."/>
            <person name="Huang H.X."/>
            <person name="Xiao X.J."/>
            <person name="Lin M."/>
            <person name="Wu X.Y."/>
            <person name="Wu W.L."/>
            <person name="Chen Y.Y."/>
            <person name="Chang S.B."/>
            <person name="Sakamoto S."/>
            <person name="Ohme-Takagi M."/>
            <person name="Yagi M."/>
            <person name="Zeng S.J."/>
            <person name="Shen C.Y."/>
            <person name="Yeh C.M."/>
            <person name="Luo Y.B."/>
            <person name="Tsai W.C."/>
            <person name="Van de Peer Y."/>
            <person name="Liu Z.J."/>
        </authorList>
    </citation>
    <scope>NUCLEOTIDE SEQUENCE [LARGE SCALE GENOMIC DNA]</scope>
    <source>
        <strain evidence="10">cv. Shenzhen</strain>
        <tissue evidence="9">Stem</tissue>
    </source>
</reference>
<dbReference type="GO" id="GO:0044183">
    <property type="term" value="F:protein folding chaperone"/>
    <property type="evidence" value="ECO:0007669"/>
    <property type="project" value="TreeGrafter"/>
</dbReference>
<dbReference type="SUPFAM" id="SSF102735">
    <property type="entry name" value="Trigger factor ribosome-binding domain"/>
    <property type="match status" value="1"/>
</dbReference>
<dbReference type="Gene3D" id="3.30.70.1050">
    <property type="entry name" value="Trigger factor ribosome-binding domain"/>
    <property type="match status" value="1"/>
</dbReference>
<keyword evidence="10" id="KW-1185">Reference proteome</keyword>
<dbReference type="PANTHER" id="PTHR30560">
    <property type="entry name" value="TRIGGER FACTOR CHAPERONE AND PEPTIDYL-PROLYL CIS/TRANS ISOMERASE"/>
    <property type="match status" value="1"/>
</dbReference>